<feature type="transmembrane region" description="Helical" evidence="7">
    <location>
        <begin position="883"/>
        <end position="901"/>
    </location>
</feature>
<feature type="domain" description="Mechanosensitive ion channel MscS C-terminal" evidence="10">
    <location>
        <begin position="995"/>
        <end position="1078"/>
    </location>
</feature>
<dbReference type="Proteomes" id="UP000294441">
    <property type="component" value="Chromosome 1"/>
</dbReference>
<keyword evidence="3" id="KW-1003">Cell membrane</keyword>
<evidence type="ECO:0000256" key="3">
    <source>
        <dbReference type="ARBA" id="ARBA00022475"/>
    </source>
</evidence>
<keyword evidence="6 7" id="KW-0472">Membrane</keyword>
<dbReference type="InterPro" id="IPR023408">
    <property type="entry name" value="MscS_beta-dom_sf"/>
</dbReference>
<dbReference type="GO" id="GO:0008381">
    <property type="term" value="F:mechanosensitive monoatomic ion channel activity"/>
    <property type="evidence" value="ECO:0007669"/>
    <property type="project" value="UniProtKB-ARBA"/>
</dbReference>
<feature type="transmembrane region" description="Helical" evidence="7">
    <location>
        <begin position="525"/>
        <end position="547"/>
    </location>
</feature>
<feature type="domain" description="Mechanosensitive ion channel transmembrane helices 2/3" evidence="11">
    <location>
        <begin position="879"/>
        <end position="920"/>
    </location>
</feature>
<protein>
    <submittedName>
        <fullName evidence="12">Miniconductance mechanosensitive channel MscM, partial</fullName>
    </submittedName>
</protein>
<dbReference type="PANTHER" id="PTHR30347">
    <property type="entry name" value="POTASSIUM CHANNEL RELATED"/>
    <property type="match status" value="1"/>
</dbReference>
<dbReference type="SUPFAM" id="SSF82861">
    <property type="entry name" value="Mechanosensitive channel protein MscS (YggB), transmembrane region"/>
    <property type="match status" value="1"/>
</dbReference>
<comment type="subcellular location">
    <subcellularLocation>
        <location evidence="1">Cell membrane</location>
        <topology evidence="1">Multi-pass membrane protein</topology>
    </subcellularLocation>
</comment>
<evidence type="ECO:0000259" key="11">
    <source>
        <dbReference type="Pfam" id="PF21088"/>
    </source>
</evidence>
<evidence type="ECO:0000259" key="8">
    <source>
        <dbReference type="Pfam" id="PF00924"/>
    </source>
</evidence>
<feature type="transmembrane region" description="Helical" evidence="7">
    <location>
        <begin position="553"/>
        <end position="580"/>
    </location>
</feature>
<proteinExistence type="inferred from homology"/>
<dbReference type="Gene3D" id="1.10.287.1260">
    <property type="match status" value="1"/>
</dbReference>
<dbReference type="SUPFAM" id="SSF50182">
    <property type="entry name" value="Sm-like ribonucleoproteins"/>
    <property type="match status" value="1"/>
</dbReference>
<comment type="similarity">
    <text evidence="2">Belongs to the MscS (TC 1.A.23) family.</text>
</comment>
<dbReference type="Pfam" id="PF12794">
    <property type="entry name" value="MscS_TM"/>
    <property type="match status" value="1"/>
</dbReference>
<dbReference type="GO" id="GO:0005886">
    <property type="term" value="C:plasma membrane"/>
    <property type="evidence" value="ECO:0007669"/>
    <property type="project" value="UniProtKB-SubCell"/>
</dbReference>
<feature type="transmembrane region" description="Helical" evidence="7">
    <location>
        <begin position="601"/>
        <end position="621"/>
    </location>
</feature>
<dbReference type="InterPro" id="IPR010920">
    <property type="entry name" value="LSM_dom_sf"/>
</dbReference>
<feature type="transmembrane region" description="Helical" evidence="7">
    <location>
        <begin position="480"/>
        <end position="504"/>
    </location>
</feature>
<evidence type="ECO:0000259" key="9">
    <source>
        <dbReference type="Pfam" id="PF12794"/>
    </source>
</evidence>
<name>A0A451D8B5_9GAMM</name>
<accession>A0A451D8B5</accession>
<dbReference type="AlphaFoldDB" id="A0A451D8B5"/>
<feature type="transmembrane region" description="Helical" evidence="7">
    <location>
        <begin position="633"/>
        <end position="653"/>
    </location>
</feature>
<evidence type="ECO:0000313" key="13">
    <source>
        <dbReference type="Proteomes" id="UP000294441"/>
    </source>
</evidence>
<reference evidence="12 13" key="1">
    <citation type="submission" date="2019-02" db="EMBL/GenBank/DDBJ databases">
        <authorList>
            <person name="Manzano-Marin A."/>
            <person name="Manzano-Marin A."/>
        </authorList>
    </citation>
    <scope>NUCLEOTIDE SEQUENCE [LARGE SCALE GENOMIC DNA]</scope>
    <source>
        <strain evidence="12 13">ErCicurvipes</strain>
    </source>
</reference>
<dbReference type="EMBL" id="LR217713">
    <property type="protein sequence ID" value="VFP82089.1"/>
    <property type="molecule type" value="Genomic_DNA"/>
</dbReference>
<feature type="transmembrane region" description="Helical" evidence="7">
    <location>
        <begin position="832"/>
        <end position="852"/>
    </location>
</feature>
<dbReference type="PANTHER" id="PTHR30347:SF9">
    <property type="entry name" value="MINICONDUCTANCE MECHANOSENSITIVE CHANNEL MSCM"/>
    <property type="match status" value="1"/>
</dbReference>
<dbReference type="InterPro" id="IPR006685">
    <property type="entry name" value="MscS_channel_2nd"/>
</dbReference>
<dbReference type="InterPro" id="IPR011066">
    <property type="entry name" value="MscS_channel_C_sf"/>
</dbReference>
<evidence type="ECO:0000256" key="2">
    <source>
        <dbReference type="ARBA" id="ARBA00008017"/>
    </source>
</evidence>
<feature type="transmembrane region" description="Helical" evidence="7">
    <location>
        <begin position="789"/>
        <end position="812"/>
    </location>
</feature>
<dbReference type="InterPro" id="IPR011014">
    <property type="entry name" value="MscS_channel_TM-2"/>
</dbReference>
<dbReference type="InterPro" id="IPR049278">
    <property type="entry name" value="MS_channel_C"/>
</dbReference>
<dbReference type="InterPro" id="IPR052702">
    <property type="entry name" value="MscS-like_channel"/>
</dbReference>
<dbReference type="InterPro" id="IPR049142">
    <property type="entry name" value="MS_channel_1st"/>
</dbReference>
<dbReference type="Gene3D" id="3.30.70.100">
    <property type="match status" value="1"/>
</dbReference>
<organism evidence="12 13">
    <name type="scientific">Candidatus Erwinia haradaeae</name>
    <dbReference type="NCBI Taxonomy" id="1922217"/>
    <lineage>
        <taxon>Bacteria</taxon>
        <taxon>Pseudomonadati</taxon>
        <taxon>Pseudomonadota</taxon>
        <taxon>Gammaproteobacteria</taxon>
        <taxon>Enterobacterales</taxon>
        <taxon>Erwiniaceae</taxon>
        <taxon>Erwinia</taxon>
    </lineage>
</organism>
<evidence type="ECO:0000256" key="5">
    <source>
        <dbReference type="ARBA" id="ARBA00022989"/>
    </source>
</evidence>
<keyword evidence="5 7" id="KW-1133">Transmembrane helix</keyword>
<sequence precursor="true">MLRLLLIIFLLAGITQLLNIFVAIDAAQIRAVCKEGNYSNISISQKRINHYPYYLKDLKEDQCHLYNRCLNYSQEGKGIDISFFWRNRDYLSTMLLAPARLIESGSYITEKSCKKVVFESSGQNIDKFLKTQIRRYEFCNIGVYVLNLLSYFIAIINNLNVIDHLLKMMVVSTSNDKSHEEETSTESLRSLFQLNSFQLYPVLSYDHAYLEAMSVNTCVSKVDRLNVRMVELCTLQDYDRRNVIRQDLVFIRQLAKDHYNIPDGISSQFELNRELLSELKKQRARMEMVLSQQHIVANQIIQVREALTTISEQSQWLSMSNSLGEALRSLVARLPKMPKTHQFNSEMAELRAKRLYYIELLGKQASLLEKDHSFLTKELKNIFITQLNMQNKILTSLISGSDILALELTKLNVSNTHLVDALKQVKDASHRYLFWSADVSSLNLRYPIELVYDLRKFLSLDTFGQLSRAMITMCTTRDTVILLFSSSLLVGFSISSHPHFCSFLDRASRKVGKVTQDQFSITIRTVFWSILFALPLPVFFAVLGYGLQHSWPYSIAVAIGYGVTASVPLLWGFMICNTFAHNKGLFIVHFRWPRDRVALAMRFYRLCIGAVVPLMMMLISFENLSDREFSPTLGRFCFILICGALSLVTVSFKHAGIPLYLDKDGNRKNVMNNILWNIMLSIPIVAAIASCVGYLETSKALLARLETSLAIWFLLLVMYYIIRRWMLIQRRRIAFDRARARRADILAHRARNEEELGMQQGAYDNIEIDEPGIDLDAISAQSLRLVRSFLTLVALVSVILLWSEIHSAFSFLENIRLWDVSTTIHGVKKPQPITVGSVMNTGLVLIITAQLVRNMPALLELALLQHLSLNPGTGYAIKTLTKYLIVLIGSLTGFTLIGIDWSKLQWLVAGLSVGLGFGLQEIFANFISGLILLFEKPIRIGDTVTIRDLTGSITRINTRATTITDWDHKEIIMPNKSFLTEQFINWSLSDSVTRVVLNISVSLDSNSEEVTEVLLQAAKGCRYVLENPCPEAFLVDLHKGVQLFELRIYAAEMNHRMLLRHDIHRRILLGLQEIGVEIPIPIFQIL</sequence>
<feature type="domain" description="Mechanosensitive ion channel MscS" evidence="8">
    <location>
        <begin position="922"/>
        <end position="987"/>
    </location>
</feature>
<dbReference type="Pfam" id="PF21082">
    <property type="entry name" value="MS_channel_3rd"/>
    <property type="match status" value="1"/>
</dbReference>
<dbReference type="InterPro" id="IPR025692">
    <property type="entry name" value="MscS_IM_dom1"/>
</dbReference>
<feature type="transmembrane region" description="Helical" evidence="7">
    <location>
        <begin position="701"/>
        <end position="722"/>
    </location>
</feature>
<dbReference type="Pfam" id="PF21088">
    <property type="entry name" value="MS_channel_1st"/>
    <property type="match status" value="1"/>
</dbReference>
<feature type="domain" description="Mechanosensitive ion channel inner membrane" evidence="9">
    <location>
        <begin position="482"/>
        <end position="818"/>
    </location>
</feature>
<feature type="transmembrane region" description="Helical" evidence="7">
    <location>
        <begin position="907"/>
        <end position="934"/>
    </location>
</feature>
<dbReference type="SUPFAM" id="SSF82689">
    <property type="entry name" value="Mechanosensitive channel protein MscS (YggB), C-terminal domain"/>
    <property type="match status" value="1"/>
</dbReference>
<gene>
    <name evidence="12" type="primary">mscM</name>
    <name evidence="12" type="ORF">ERCICURV3402_426</name>
</gene>
<evidence type="ECO:0000256" key="1">
    <source>
        <dbReference type="ARBA" id="ARBA00004651"/>
    </source>
</evidence>
<feature type="transmembrane region" description="Helical" evidence="7">
    <location>
        <begin position="674"/>
        <end position="695"/>
    </location>
</feature>
<evidence type="ECO:0000259" key="10">
    <source>
        <dbReference type="Pfam" id="PF21082"/>
    </source>
</evidence>
<dbReference type="NCBIfam" id="NF008180">
    <property type="entry name" value="PRK10929.1"/>
    <property type="match status" value="1"/>
</dbReference>
<evidence type="ECO:0000256" key="6">
    <source>
        <dbReference type="ARBA" id="ARBA00023136"/>
    </source>
</evidence>
<keyword evidence="4 7" id="KW-0812">Transmembrane</keyword>
<evidence type="ECO:0000256" key="7">
    <source>
        <dbReference type="SAM" id="Phobius"/>
    </source>
</evidence>
<evidence type="ECO:0000256" key="4">
    <source>
        <dbReference type="ARBA" id="ARBA00022692"/>
    </source>
</evidence>
<dbReference type="Gene3D" id="2.30.30.60">
    <property type="match status" value="1"/>
</dbReference>
<dbReference type="Pfam" id="PF00924">
    <property type="entry name" value="MS_channel_2nd"/>
    <property type="match status" value="1"/>
</dbReference>
<evidence type="ECO:0000313" key="12">
    <source>
        <dbReference type="EMBL" id="VFP82089.1"/>
    </source>
</evidence>